<dbReference type="EMBL" id="CP133622">
    <property type="protein sequence ID" value="WMV54210.1"/>
    <property type="molecule type" value="Genomic_DNA"/>
</dbReference>
<keyword evidence="4" id="KW-1185">Reference proteome</keyword>
<feature type="region of interest" description="Disordered" evidence="2">
    <location>
        <begin position="1"/>
        <end position="47"/>
    </location>
</feature>
<evidence type="ECO:0008006" key="5">
    <source>
        <dbReference type="Google" id="ProtNLM"/>
    </source>
</evidence>
<dbReference type="Proteomes" id="UP001234989">
    <property type="component" value="Chromosome 11"/>
</dbReference>
<proteinExistence type="predicted"/>
<sequence length="475" mass="54382">MEQRSSPANSAPRNHRRGQPWHPQSSRQQPASPTHSNWRTPASPQPHRPVCQLCGRIGHTANLCRSCSHNHLEAKAHYASMPWIVDSGASHHVTTDSQQLDSSDDYNGTEQITMGNCNKIPVTHTVYTDGGGEFEGLKPFLHANDIEHLVSPPYTRQRVAMAERRHRHIIETTKTILHQASMSPIFWSFACQQATFLINRLPTPTLGPKSAHGREAMKLEADALMTSLTTFTVVPHFVTERAYSAEDQVFPDLANICTNLEVTVADSWTPLGWSFFFWRHLTDREVGRFVELLQIIDGFKGTTVEVYTFRWKHDKDGKFSVGRVYRKEVSWMPENKIGPWKHVWESCVFLAWVQLGSFKTLLDAPHFLINEVPVDDLECLYMHHETMQAKWLSTWNIPVVNYIFRNSLKLKASDAETVWEMKPLVDGKEIMNILQIKSGGPVVREWQQKLLVWQLAHPSDSAEECLDWMKRAKTE</sequence>
<evidence type="ECO:0000313" key="4">
    <source>
        <dbReference type="Proteomes" id="UP001234989"/>
    </source>
</evidence>
<dbReference type="AlphaFoldDB" id="A0AAF0UY37"/>
<organism evidence="3 4">
    <name type="scientific">Solanum verrucosum</name>
    <dbReference type="NCBI Taxonomy" id="315347"/>
    <lineage>
        <taxon>Eukaryota</taxon>
        <taxon>Viridiplantae</taxon>
        <taxon>Streptophyta</taxon>
        <taxon>Embryophyta</taxon>
        <taxon>Tracheophyta</taxon>
        <taxon>Spermatophyta</taxon>
        <taxon>Magnoliopsida</taxon>
        <taxon>eudicotyledons</taxon>
        <taxon>Gunneridae</taxon>
        <taxon>Pentapetalae</taxon>
        <taxon>asterids</taxon>
        <taxon>lamiids</taxon>
        <taxon>Solanales</taxon>
        <taxon>Solanaceae</taxon>
        <taxon>Solanoideae</taxon>
        <taxon>Solaneae</taxon>
        <taxon>Solanum</taxon>
    </lineage>
</organism>
<dbReference type="SUPFAM" id="SSF81891">
    <property type="entry name" value="Poly A polymerase C-terminal region-like"/>
    <property type="match status" value="1"/>
</dbReference>
<evidence type="ECO:0000256" key="2">
    <source>
        <dbReference type="SAM" id="MobiDB-lite"/>
    </source>
</evidence>
<dbReference type="InterPro" id="IPR036397">
    <property type="entry name" value="RNaseH_sf"/>
</dbReference>
<dbReference type="PANTHER" id="PTHR13734">
    <property type="entry name" value="TRNA-NUCLEOTIDYLTRANSFERASE"/>
    <property type="match status" value="1"/>
</dbReference>
<evidence type="ECO:0000313" key="3">
    <source>
        <dbReference type="EMBL" id="WMV54210.1"/>
    </source>
</evidence>
<dbReference type="SUPFAM" id="SSF53098">
    <property type="entry name" value="Ribonuclease H-like"/>
    <property type="match status" value="1"/>
</dbReference>
<gene>
    <name evidence="3" type="ORF">MTR67_047595</name>
</gene>
<reference evidence="3" key="1">
    <citation type="submission" date="2023-08" db="EMBL/GenBank/DDBJ databases">
        <title>A de novo genome assembly of Solanum verrucosum Schlechtendal, a Mexican diploid species geographically isolated from the other diploid A-genome species in potato relatives.</title>
        <authorList>
            <person name="Hosaka K."/>
        </authorList>
    </citation>
    <scope>NUCLEOTIDE SEQUENCE</scope>
    <source>
        <tissue evidence="3">Young leaves</tissue>
    </source>
</reference>
<feature type="compositionally biased region" description="Polar residues" evidence="2">
    <location>
        <begin position="1"/>
        <end position="12"/>
    </location>
</feature>
<dbReference type="GO" id="GO:0003723">
    <property type="term" value="F:RNA binding"/>
    <property type="evidence" value="ECO:0007669"/>
    <property type="project" value="UniProtKB-KW"/>
</dbReference>
<keyword evidence="1" id="KW-0694">RNA-binding</keyword>
<accession>A0AAF0UY37</accession>
<dbReference type="GO" id="GO:0001680">
    <property type="term" value="P:tRNA 3'-terminal CCA addition"/>
    <property type="evidence" value="ECO:0007669"/>
    <property type="project" value="TreeGrafter"/>
</dbReference>
<dbReference type="PANTHER" id="PTHR13734:SF5">
    <property type="entry name" value="CCA TRNA NUCLEOTIDYLTRANSFERASE, MITOCHONDRIAL"/>
    <property type="match status" value="1"/>
</dbReference>
<dbReference type="Gene3D" id="3.30.420.10">
    <property type="entry name" value="Ribonuclease H-like superfamily/Ribonuclease H"/>
    <property type="match status" value="1"/>
</dbReference>
<name>A0AAF0UY37_SOLVR</name>
<protein>
    <recommendedName>
        <fullName evidence="5">Integrase catalytic domain-containing protein</fullName>
    </recommendedName>
</protein>
<evidence type="ECO:0000256" key="1">
    <source>
        <dbReference type="ARBA" id="ARBA00022884"/>
    </source>
</evidence>
<dbReference type="InterPro" id="IPR012337">
    <property type="entry name" value="RNaseH-like_sf"/>
</dbReference>
<dbReference type="GO" id="GO:0052927">
    <property type="term" value="F:CC tRNA cytidylyltransferase activity"/>
    <property type="evidence" value="ECO:0007669"/>
    <property type="project" value="TreeGrafter"/>
</dbReference>
<feature type="compositionally biased region" description="Polar residues" evidence="2">
    <location>
        <begin position="22"/>
        <end position="42"/>
    </location>
</feature>
<dbReference type="GO" id="GO:0052929">
    <property type="term" value="F:ATP:3'-cytidine-cytidine-tRNA adenylyltransferase activity"/>
    <property type="evidence" value="ECO:0007669"/>
    <property type="project" value="TreeGrafter"/>
</dbReference>